<feature type="compositionally biased region" description="Low complexity" evidence="1">
    <location>
        <begin position="86"/>
        <end position="96"/>
    </location>
</feature>
<reference evidence="2" key="1">
    <citation type="submission" date="2020-03" db="EMBL/GenBank/DDBJ databases">
        <authorList>
            <person name="Weist P."/>
        </authorList>
    </citation>
    <scope>NUCLEOTIDE SEQUENCE</scope>
</reference>
<organism evidence="2 3">
    <name type="scientific">Pleuronectes platessa</name>
    <name type="common">European plaice</name>
    <dbReference type="NCBI Taxonomy" id="8262"/>
    <lineage>
        <taxon>Eukaryota</taxon>
        <taxon>Metazoa</taxon>
        <taxon>Chordata</taxon>
        <taxon>Craniata</taxon>
        <taxon>Vertebrata</taxon>
        <taxon>Euteleostomi</taxon>
        <taxon>Actinopterygii</taxon>
        <taxon>Neopterygii</taxon>
        <taxon>Teleostei</taxon>
        <taxon>Neoteleostei</taxon>
        <taxon>Acanthomorphata</taxon>
        <taxon>Carangaria</taxon>
        <taxon>Pleuronectiformes</taxon>
        <taxon>Pleuronectoidei</taxon>
        <taxon>Pleuronectidae</taxon>
        <taxon>Pleuronectes</taxon>
    </lineage>
</organism>
<evidence type="ECO:0000313" key="2">
    <source>
        <dbReference type="EMBL" id="CAB1442326.1"/>
    </source>
</evidence>
<protein>
    <submittedName>
        <fullName evidence="2">Uncharacterized protein</fullName>
    </submittedName>
</protein>
<dbReference type="AlphaFoldDB" id="A0A9N7V3Q8"/>
<accession>A0A9N7V3Q8</accession>
<dbReference type="EMBL" id="CADEAL010002824">
    <property type="protein sequence ID" value="CAB1442326.1"/>
    <property type="molecule type" value="Genomic_DNA"/>
</dbReference>
<keyword evidence="3" id="KW-1185">Reference proteome</keyword>
<proteinExistence type="predicted"/>
<dbReference type="Proteomes" id="UP001153269">
    <property type="component" value="Unassembled WGS sequence"/>
</dbReference>
<evidence type="ECO:0000313" key="3">
    <source>
        <dbReference type="Proteomes" id="UP001153269"/>
    </source>
</evidence>
<gene>
    <name evidence="2" type="ORF">PLEPLA_LOCUS29998</name>
</gene>
<sequence>MLGREDTQDHCEDTKSVLFFSGSTLFLQTGTSSLSYQPCSAPDYLLLLATHEQGCGVQHHGAVDSSAAISPRPLAGLVCEEGARAPTSPTGSGPTGFTYNHTGGREGGAGGPITTVP</sequence>
<evidence type="ECO:0000256" key="1">
    <source>
        <dbReference type="SAM" id="MobiDB-lite"/>
    </source>
</evidence>
<name>A0A9N7V3Q8_PLEPL</name>
<comment type="caution">
    <text evidence="2">The sequence shown here is derived from an EMBL/GenBank/DDBJ whole genome shotgun (WGS) entry which is preliminary data.</text>
</comment>
<feature type="region of interest" description="Disordered" evidence="1">
    <location>
        <begin position="82"/>
        <end position="117"/>
    </location>
</feature>